<comment type="caution">
    <text evidence="1">The sequence shown here is derived from an EMBL/GenBank/DDBJ whole genome shotgun (WGS) entry which is preliminary data.</text>
</comment>
<proteinExistence type="predicted"/>
<sequence length="170" mass="18317">MPQPTILVTGSSGHLGCGLMLSLPSLGHIAIDIDLRFFPEADDDEDRRNALGDENLKVLELCYWRADIADVVSACVCATKKGKETALGQVHYQISESVQEGRGDACAAEQECGGGGCNEVPGCNEVFEKVGWRWLSRGLTGCTTRPRAVRELGWEPQYTFGNAVEKGGQG</sequence>
<gene>
    <name evidence="1" type="ORF">jhhlp_008130</name>
</gene>
<evidence type="ECO:0000313" key="1">
    <source>
        <dbReference type="EMBL" id="PKS05612.1"/>
    </source>
</evidence>
<protein>
    <recommendedName>
        <fullName evidence="3">NAD-dependent epimerase/dehydratase domain-containing protein</fullName>
    </recommendedName>
</protein>
<dbReference type="OrthoDB" id="202470at2759"/>
<evidence type="ECO:0008006" key="3">
    <source>
        <dbReference type="Google" id="ProtNLM"/>
    </source>
</evidence>
<evidence type="ECO:0000313" key="2">
    <source>
        <dbReference type="Proteomes" id="UP000233524"/>
    </source>
</evidence>
<dbReference type="AlphaFoldDB" id="A0A2N3MZM6"/>
<keyword evidence="2" id="KW-1185">Reference proteome</keyword>
<dbReference type="InParanoid" id="A0A2N3MZM6"/>
<accession>A0A2N3MZM6</accession>
<name>A0A2N3MZM6_9PEZI</name>
<dbReference type="VEuPathDB" id="FungiDB:jhhlp_008130"/>
<dbReference type="EMBL" id="NLAX01001584">
    <property type="protein sequence ID" value="PKS05612.1"/>
    <property type="molecule type" value="Genomic_DNA"/>
</dbReference>
<reference evidence="1 2" key="1">
    <citation type="journal article" date="2017" name="G3 (Bethesda)">
        <title>First Draft Genome Sequence of the Pathogenic Fungus Lomentospora prolificans (Formerly Scedosporium prolificans).</title>
        <authorList>
            <person name="Luo R."/>
            <person name="Zimin A."/>
            <person name="Workman R."/>
            <person name="Fan Y."/>
            <person name="Pertea G."/>
            <person name="Grossman N."/>
            <person name="Wear M.P."/>
            <person name="Jia B."/>
            <person name="Miller H."/>
            <person name="Casadevall A."/>
            <person name="Timp W."/>
            <person name="Zhang S.X."/>
            <person name="Salzberg S.L."/>
        </authorList>
    </citation>
    <scope>NUCLEOTIDE SEQUENCE [LARGE SCALE GENOMIC DNA]</scope>
    <source>
        <strain evidence="1 2">JHH-5317</strain>
    </source>
</reference>
<dbReference type="Proteomes" id="UP000233524">
    <property type="component" value="Unassembled WGS sequence"/>
</dbReference>
<organism evidence="1 2">
    <name type="scientific">Lomentospora prolificans</name>
    <dbReference type="NCBI Taxonomy" id="41688"/>
    <lineage>
        <taxon>Eukaryota</taxon>
        <taxon>Fungi</taxon>
        <taxon>Dikarya</taxon>
        <taxon>Ascomycota</taxon>
        <taxon>Pezizomycotina</taxon>
        <taxon>Sordariomycetes</taxon>
        <taxon>Hypocreomycetidae</taxon>
        <taxon>Microascales</taxon>
        <taxon>Microascaceae</taxon>
        <taxon>Lomentospora</taxon>
    </lineage>
</organism>